<dbReference type="InterPro" id="IPR057670">
    <property type="entry name" value="SH3_retrovirus"/>
</dbReference>
<dbReference type="Pfam" id="PF25597">
    <property type="entry name" value="SH3_retrovirus"/>
    <property type="match status" value="1"/>
</dbReference>
<keyword evidence="4" id="KW-1185">Reference proteome</keyword>
<proteinExistence type="predicted"/>
<organism evidence="3 4">
    <name type="scientific">Centaurea solstitialis</name>
    <name type="common">yellow star-thistle</name>
    <dbReference type="NCBI Taxonomy" id="347529"/>
    <lineage>
        <taxon>Eukaryota</taxon>
        <taxon>Viridiplantae</taxon>
        <taxon>Streptophyta</taxon>
        <taxon>Embryophyta</taxon>
        <taxon>Tracheophyta</taxon>
        <taxon>Spermatophyta</taxon>
        <taxon>Magnoliopsida</taxon>
        <taxon>eudicotyledons</taxon>
        <taxon>Gunneridae</taxon>
        <taxon>Pentapetalae</taxon>
        <taxon>asterids</taxon>
        <taxon>campanulids</taxon>
        <taxon>Asterales</taxon>
        <taxon>Asteraceae</taxon>
        <taxon>Carduoideae</taxon>
        <taxon>Cardueae</taxon>
        <taxon>Centaureinae</taxon>
        <taxon>Centaurea</taxon>
    </lineage>
</organism>
<feature type="domain" description="Retroviral polymerase SH3-like" evidence="2">
    <location>
        <begin position="53"/>
        <end position="84"/>
    </location>
</feature>
<dbReference type="Proteomes" id="UP001172457">
    <property type="component" value="Chromosome 3"/>
</dbReference>
<sequence>MNVPRDLWGEAVRSAAYLMNRTPSRVLDFATPLQKLQELVKQPINLGLEPICNSEKGYRCYNPLDKKVYVSRDVSFHETTKYHGGENSLQGEMNEEVNSQDITEFVMEENFEQQGNDQNDHSHNGTPSGREIDPEIESDFDGHEPTSDGPELTNHEIFDKPGPKILERVPKMLSLRPKISRNFVPLTHQGYQLPVRSTRGIPKRQYRPDLNAKAKYPIGNYISYHRLAKSHVSAIKRLSSVVIPRDVQEAMKDKRWKKAIMEEIEALKKIKPGIS</sequence>
<protein>
    <recommendedName>
        <fullName evidence="2">Retroviral polymerase SH3-like domain-containing protein</fullName>
    </recommendedName>
</protein>
<accession>A0AA38WQY5</accession>
<reference evidence="3" key="1">
    <citation type="submission" date="2023-03" db="EMBL/GenBank/DDBJ databases">
        <title>Chromosome-scale reference genome and RAD-based genetic map of yellow starthistle (Centaurea solstitialis) reveal putative structural variation and QTLs associated with invader traits.</title>
        <authorList>
            <person name="Reatini B."/>
            <person name="Cang F.A."/>
            <person name="Jiang Q."/>
            <person name="Mckibben M.T.W."/>
            <person name="Barker M.S."/>
            <person name="Rieseberg L.H."/>
            <person name="Dlugosch K.M."/>
        </authorList>
    </citation>
    <scope>NUCLEOTIDE SEQUENCE</scope>
    <source>
        <strain evidence="3">CAN-66</strain>
        <tissue evidence="3">Leaf</tissue>
    </source>
</reference>
<evidence type="ECO:0000259" key="2">
    <source>
        <dbReference type="Pfam" id="PF25597"/>
    </source>
</evidence>
<evidence type="ECO:0000313" key="3">
    <source>
        <dbReference type="EMBL" id="KAJ9559399.1"/>
    </source>
</evidence>
<name>A0AA38WQY5_9ASTR</name>
<feature type="region of interest" description="Disordered" evidence="1">
    <location>
        <begin position="113"/>
        <end position="158"/>
    </location>
</feature>
<comment type="caution">
    <text evidence="3">The sequence shown here is derived from an EMBL/GenBank/DDBJ whole genome shotgun (WGS) entry which is preliminary data.</text>
</comment>
<evidence type="ECO:0000256" key="1">
    <source>
        <dbReference type="SAM" id="MobiDB-lite"/>
    </source>
</evidence>
<evidence type="ECO:0000313" key="4">
    <source>
        <dbReference type="Proteomes" id="UP001172457"/>
    </source>
</evidence>
<gene>
    <name evidence="3" type="ORF">OSB04_014013</name>
</gene>
<dbReference type="AlphaFoldDB" id="A0AA38WQY5"/>
<dbReference type="EMBL" id="JARYMX010000003">
    <property type="protein sequence ID" value="KAJ9559399.1"/>
    <property type="molecule type" value="Genomic_DNA"/>
</dbReference>